<evidence type="ECO:0000313" key="2">
    <source>
        <dbReference type="Proteomes" id="UP000253606"/>
    </source>
</evidence>
<keyword evidence="2" id="KW-1185">Reference proteome</keyword>
<evidence type="ECO:0008006" key="3">
    <source>
        <dbReference type="Google" id="ProtNLM"/>
    </source>
</evidence>
<dbReference type="EMBL" id="CP030844">
    <property type="protein sequence ID" value="AXC16398.1"/>
    <property type="molecule type" value="Genomic_DNA"/>
</dbReference>
<dbReference type="InterPro" id="IPR013320">
    <property type="entry name" value="ConA-like_dom_sf"/>
</dbReference>
<dbReference type="AlphaFoldDB" id="A0A2Z5GBK8"/>
<sequence>MMSSMSMTRRVGTLKPTIIAYCLWVAIFTLLSGCTRSSSIIFLEVPPASSGGIGTSGLIRGKVLGRYRGRHIVLYAFADSRWWVQPFESAAHTEISEDGSWRAQIHLGSEYAAILSKEDSQPSQYLDALPTLGKTIDAIAVAGGGGIEIPTPDDPSHETTLRFSGLQWKVRTVPGDRASKTNEYSSDNVFVDDAGTLHMRLIRNSHGWVCSEVNSIRSFGYGTYTFNISDVAQLEPAVMFSAFTYFDRPLDGDHRELAIRLTRRGVASNTNAEFSIQPSFVPANFYHFNVPPGPLQLNMKWRADQGEFTISRDQIPLKQPLESWPFNTGMPIPNDTHVFINLCNYGYAPSPPTHDAEVVVKRFEFFP</sequence>
<proteinExistence type="predicted"/>
<organism evidence="1 2">
    <name type="scientific">Acidisarcina polymorpha</name>
    <dbReference type="NCBI Taxonomy" id="2211140"/>
    <lineage>
        <taxon>Bacteria</taxon>
        <taxon>Pseudomonadati</taxon>
        <taxon>Acidobacteriota</taxon>
        <taxon>Terriglobia</taxon>
        <taxon>Terriglobales</taxon>
        <taxon>Acidobacteriaceae</taxon>
        <taxon>Acidisarcina</taxon>
    </lineage>
</organism>
<reference evidence="1 2" key="1">
    <citation type="journal article" date="2018" name="Front. Microbiol.">
        <title>Hydrolytic Capabilities as a Key to Environmental Success: Chitinolytic and Cellulolytic Acidobacteria From Acidic Sub-arctic Soils and Boreal Peatlands.</title>
        <authorList>
            <person name="Belova S.E."/>
            <person name="Ravin N.V."/>
            <person name="Pankratov T.A."/>
            <person name="Rakitin A.L."/>
            <person name="Ivanova A.A."/>
            <person name="Beletsky A.V."/>
            <person name="Mardanov A.V."/>
            <person name="Sinninghe Damste J.S."/>
            <person name="Dedysh S.N."/>
        </authorList>
    </citation>
    <scope>NUCLEOTIDE SEQUENCE [LARGE SCALE GENOMIC DNA]</scope>
    <source>
        <strain evidence="1 2">SBC82</strain>
        <plasmid evidence="2">pacpol3</plasmid>
    </source>
</reference>
<dbReference type="Gene3D" id="2.60.120.200">
    <property type="match status" value="1"/>
</dbReference>
<evidence type="ECO:0000313" key="1">
    <source>
        <dbReference type="EMBL" id="AXC16398.1"/>
    </source>
</evidence>
<geneLocation type="plasmid" evidence="2">
    <name>pacpol3</name>
</geneLocation>
<keyword evidence="1" id="KW-0614">Plasmid</keyword>
<dbReference type="Proteomes" id="UP000253606">
    <property type="component" value="Plasmid pACPOL3"/>
</dbReference>
<gene>
    <name evidence="1" type="ORF">ACPOL_7208</name>
</gene>
<protein>
    <recommendedName>
        <fullName evidence="3">GH16 domain-containing protein</fullName>
    </recommendedName>
</protein>
<dbReference type="KEGG" id="abas:ACPOL_7208"/>
<name>A0A2Z5GBK8_9BACT</name>
<accession>A0A2Z5GBK8</accession>
<dbReference type="SUPFAM" id="SSF49899">
    <property type="entry name" value="Concanavalin A-like lectins/glucanases"/>
    <property type="match status" value="1"/>
</dbReference>